<feature type="domain" description="J" evidence="6">
    <location>
        <begin position="33"/>
        <end position="94"/>
    </location>
</feature>
<dbReference type="PANTHER" id="PTHR43888">
    <property type="entry name" value="DNAJ-LIKE-2, ISOFORM A-RELATED"/>
    <property type="match status" value="1"/>
</dbReference>
<keyword evidence="1" id="KW-0479">Metal-binding</keyword>
<feature type="region of interest" description="Disordered" evidence="5">
    <location>
        <begin position="380"/>
        <end position="409"/>
    </location>
</feature>
<evidence type="ECO:0000256" key="4">
    <source>
        <dbReference type="ARBA" id="ARBA00022833"/>
    </source>
</evidence>
<dbReference type="InterPro" id="IPR044713">
    <property type="entry name" value="DNJA1/2-like"/>
</dbReference>
<dbReference type="SMART" id="SM00271">
    <property type="entry name" value="DnaJ"/>
    <property type="match status" value="1"/>
</dbReference>
<evidence type="ECO:0000259" key="6">
    <source>
        <dbReference type="PROSITE" id="PS50076"/>
    </source>
</evidence>
<keyword evidence="2" id="KW-0677">Repeat</keyword>
<keyword evidence="8" id="KW-1185">Reference proteome</keyword>
<evidence type="ECO:0000313" key="7">
    <source>
        <dbReference type="EMBL" id="GFH53100.1"/>
    </source>
</evidence>
<dbReference type="Pfam" id="PF00226">
    <property type="entry name" value="DnaJ"/>
    <property type="match status" value="1"/>
</dbReference>
<dbReference type="SUPFAM" id="SSF46565">
    <property type="entry name" value="Chaperone J-domain"/>
    <property type="match status" value="1"/>
</dbReference>
<proteinExistence type="predicted"/>
<dbReference type="GO" id="GO:0008270">
    <property type="term" value="F:zinc ion binding"/>
    <property type="evidence" value="ECO:0007669"/>
    <property type="project" value="UniProtKB-KW"/>
</dbReference>
<dbReference type="InterPro" id="IPR008971">
    <property type="entry name" value="HSP40/DnaJ_pept-bd"/>
</dbReference>
<dbReference type="PROSITE" id="PS50076">
    <property type="entry name" value="DNAJ_2"/>
    <property type="match status" value="1"/>
</dbReference>
<dbReference type="Proteomes" id="UP001054902">
    <property type="component" value="Unassembled WGS sequence"/>
</dbReference>
<dbReference type="CDD" id="cd10747">
    <property type="entry name" value="DnaJ_C"/>
    <property type="match status" value="1"/>
</dbReference>
<evidence type="ECO:0000256" key="2">
    <source>
        <dbReference type="ARBA" id="ARBA00022737"/>
    </source>
</evidence>
<dbReference type="GO" id="GO:0030544">
    <property type="term" value="F:Hsp70 protein binding"/>
    <property type="evidence" value="ECO:0007669"/>
    <property type="project" value="InterPro"/>
</dbReference>
<dbReference type="FunFam" id="1.10.287.110:FF:000041">
    <property type="entry name" value="Chaperone protein DNAj, putative"/>
    <property type="match status" value="1"/>
</dbReference>
<keyword evidence="4" id="KW-0862">Zinc</keyword>
<dbReference type="CDD" id="cd06257">
    <property type="entry name" value="DnaJ"/>
    <property type="match status" value="1"/>
</dbReference>
<dbReference type="EMBL" id="BLLK01000046">
    <property type="protein sequence ID" value="GFH53100.1"/>
    <property type="molecule type" value="Genomic_DNA"/>
</dbReference>
<organism evidence="7 8">
    <name type="scientific">Chaetoceros tenuissimus</name>
    <dbReference type="NCBI Taxonomy" id="426638"/>
    <lineage>
        <taxon>Eukaryota</taxon>
        <taxon>Sar</taxon>
        <taxon>Stramenopiles</taxon>
        <taxon>Ochrophyta</taxon>
        <taxon>Bacillariophyta</taxon>
        <taxon>Coscinodiscophyceae</taxon>
        <taxon>Chaetocerotophycidae</taxon>
        <taxon>Chaetocerotales</taxon>
        <taxon>Chaetocerotaceae</taxon>
        <taxon>Chaetoceros</taxon>
    </lineage>
</organism>
<dbReference type="Pfam" id="PF01556">
    <property type="entry name" value="DnaJ_C"/>
    <property type="match status" value="1"/>
</dbReference>
<dbReference type="PRINTS" id="PR00625">
    <property type="entry name" value="JDOMAIN"/>
</dbReference>
<reference evidence="7 8" key="1">
    <citation type="journal article" date="2021" name="Sci. Rep.">
        <title>The genome of the diatom Chaetoceros tenuissimus carries an ancient integrated fragment of an extant virus.</title>
        <authorList>
            <person name="Hongo Y."/>
            <person name="Kimura K."/>
            <person name="Takaki Y."/>
            <person name="Yoshida Y."/>
            <person name="Baba S."/>
            <person name="Kobayashi G."/>
            <person name="Nagasaki K."/>
            <person name="Hano T."/>
            <person name="Tomaru Y."/>
        </authorList>
    </citation>
    <scope>NUCLEOTIDE SEQUENCE [LARGE SCALE GENOMIC DNA]</scope>
    <source>
        <strain evidence="7 8">NIES-3715</strain>
    </source>
</reference>
<protein>
    <submittedName>
        <fullName evidence="7">DnaJ protein</fullName>
    </submittedName>
</protein>
<dbReference type="InterPro" id="IPR018253">
    <property type="entry name" value="DnaJ_domain_CS"/>
</dbReference>
<dbReference type="InterPro" id="IPR036869">
    <property type="entry name" value="J_dom_sf"/>
</dbReference>
<comment type="caution">
    <text evidence="7">The sequence shown here is derived from an EMBL/GenBank/DDBJ whole genome shotgun (WGS) entry which is preliminary data.</text>
</comment>
<dbReference type="Gene3D" id="2.10.230.10">
    <property type="entry name" value="Heat shock protein DnaJ, cysteine-rich domain"/>
    <property type="match status" value="1"/>
</dbReference>
<dbReference type="Gene3D" id="1.10.287.110">
    <property type="entry name" value="DnaJ domain"/>
    <property type="match status" value="1"/>
</dbReference>
<keyword evidence="3" id="KW-0863">Zinc-finger</keyword>
<evidence type="ECO:0000313" key="8">
    <source>
        <dbReference type="Proteomes" id="UP001054902"/>
    </source>
</evidence>
<dbReference type="FunFam" id="2.60.260.20:FF:000003">
    <property type="entry name" value="DnaJ subfamily A member 2"/>
    <property type="match status" value="1"/>
</dbReference>
<name>A0AAD3CY30_9STRA</name>
<accession>A0AAD3CY30</accession>
<dbReference type="AlphaFoldDB" id="A0AAD3CY30"/>
<dbReference type="InterPro" id="IPR001623">
    <property type="entry name" value="DnaJ_domain"/>
</dbReference>
<gene>
    <name evidence="7" type="ORF">CTEN210_09576</name>
</gene>
<dbReference type="PROSITE" id="PS00636">
    <property type="entry name" value="DNAJ_1"/>
    <property type="match status" value="1"/>
</dbReference>
<dbReference type="GO" id="GO:0051082">
    <property type="term" value="F:unfolded protein binding"/>
    <property type="evidence" value="ECO:0007669"/>
    <property type="project" value="InterPro"/>
</dbReference>
<dbReference type="GO" id="GO:0006457">
    <property type="term" value="P:protein folding"/>
    <property type="evidence" value="ECO:0007669"/>
    <property type="project" value="InterPro"/>
</dbReference>
<evidence type="ECO:0000256" key="3">
    <source>
        <dbReference type="ARBA" id="ARBA00022771"/>
    </source>
</evidence>
<sequence>MFFGGDPFEHFAHAGGMPGGGRRGPPRDVDTTKLYETLGVEKTADAKEIKKEYRKLAVKHHPDKGGDEQKFKEISAAYEVLSDEEKRAKYDKYGLEGLENEGGGGRSPDDIFSMFFGGGGGRRSGPRKGESINHPIKVSLEDLYNGKTVKLAINRQVIIGDATMCEACDGQGAVMELRQIALGMVQQVQRKCPSCTDGYKCKTKKERKVLEVHVEKGMKNGQKIQFRGMADEKPNMEPGDINFIVQEKEHDLFKRKGADLLITKTLSLNEALCGFEWSLKHLDNREIVIKSRPGEVIKPETVGGQPFVKIVSGEGMPSKGNPFVKGNLYVLFRVEFPTDGELDEATVATLKKTLPDPSMPVDYDEDEAEVCHLDAADVKNFGKGGAETHNDAYDSDDEDGQQNVECRQS</sequence>
<dbReference type="SUPFAM" id="SSF49493">
    <property type="entry name" value="HSP40/DnaJ peptide-binding domain"/>
    <property type="match status" value="2"/>
</dbReference>
<evidence type="ECO:0000256" key="5">
    <source>
        <dbReference type="SAM" id="MobiDB-lite"/>
    </source>
</evidence>
<dbReference type="InterPro" id="IPR002939">
    <property type="entry name" value="DnaJ_C"/>
</dbReference>
<evidence type="ECO:0000256" key="1">
    <source>
        <dbReference type="ARBA" id="ARBA00022723"/>
    </source>
</evidence>
<dbReference type="Gene3D" id="2.60.260.20">
    <property type="entry name" value="Urease metallochaperone UreE, N-terminal domain"/>
    <property type="match status" value="2"/>
</dbReference>